<evidence type="ECO:0000313" key="2">
    <source>
        <dbReference type="EMBL" id="CAD7632057.1"/>
    </source>
</evidence>
<dbReference type="Proteomes" id="UP000759131">
    <property type="component" value="Unassembled WGS sequence"/>
</dbReference>
<name>A0A7R9Q5P5_9ACAR</name>
<dbReference type="EMBL" id="OC864935">
    <property type="protein sequence ID" value="CAD7632057.1"/>
    <property type="molecule type" value="Genomic_DNA"/>
</dbReference>
<feature type="transmembrane region" description="Helical" evidence="1">
    <location>
        <begin position="42"/>
        <end position="64"/>
    </location>
</feature>
<keyword evidence="1" id="KW-0472">Membrane</keyword>
<evidence type="ECO:0000256" key="1">
    <source>
        <dbReference type="SAM" id="Phobius"/>
    </source>
</evidence>
<organism evidence="2">
    <name type="scientific">Medioppia subpectinata</name>
    <dbReference type="NCBI Taxonomy" id="1979941"/>
    <lineage>
        <taxon>Eukaryota</taxon>
        <taxon>Metazoa</taxon>
        <taxon>Ecdysozoa</taxon>
        <taxon>Arthropoda</taxon>
        <taxon>Chelicerata</taxon>
        <taxon>Arachnida</taxon>
        <taxon>Acari</taxon>
        <taxon>Acariformes</taxon>
        <taxon>Sarcoptiformes</taxon>
        <taxon>Oribatida</taxon>
        <taxon>Brachypylina</taxon>
        <taxon>Oppioidea</taxon>
        <taxon>Oppiidae</taxon>
        <taxon>Medioppia</taxon>
    </lineage>
</organism>
<dbReference type="OrthoDB" id="6512101at2759"/>
<protein>
    <submittedName>
        <fullName evidence="2">Uncharacterized protein</fullName>
    </submittedName>
</protein>
<dbReference type="EMBL" id="CAJPIZ010010360">
    <property type="protein sequence ID" value="CAG2112487.1"/>
    <property type="molecule type" value="Genomic_DNA"/>
</dbReference>
<reference evidence="2" key="1">
    <citation type="submission" date="2020-11" db="EMBL/GenBank/DDBJ databases">
        <authorList>
            <person name="Tran Van P."/>
        </authorList>
    </citation>
    <scope>NUCLEOTIDE SEQUENCE</scope>
</reference>
<evidence type="ECO:0000313" key="3">
    <source>
        <dbReference type="Proteomes" id="UP000759131"/>
    </source>
</evidence>
<keyword evidence="1" id="KW-0812">Transmembrane</keyword>
<sequence>MTTTTTTMQQGYVVYSLTPDPYPDANGIDGEPIRYSAYDKRFATALCLFVVITSVVLICLYFLIGHAFTYIMLIIIVILLVALFIAYRVRRPGILFPMRATTLVKFPNSYAMHVIPGPQLPHIYRTDRNSPHKPDNSFYYPYPGPYTVPFNHGDNAAGANVNNNATECKVVK</sequence>
<keyword evidence="1" id="KW-1133">Transmembrane helix</keyword>
<feature type="transmembrane region" description="Helical" evidence="1">
    <location>
        <begin position="70"/>
        <end position="89"/>
    </location>
</feature>
<dbReference type="AlphaFoldDB" id="A0A7R9Q5P5"/>
<keyword evidence="3" id="KW-1185">Reference proteome</keyword>
<gene>
    <name evidence="2" type="ORF">OSB1V03_LOCUS12462</name>
</gene>
<proteinExistence type="predicted"/>
<accession>A0A7R9Q5P5</accession>